<comment type="caution">
    <text evidence="1">The sequence shown here is derived from an EMBL/GenBank/DDBJ whole genome shotgun (WGS) entry which is preliminary data.</text>
</comment>
<accession>A0A016U4X4</accession>
<sequence length="140" mass="16104">MDGTRIRSRQCSIAVAGRFRSAANYVLKNTRLGCSLYHHRRSPASVGEGIKVITVCDDNLAERDVPRRAKVATELRWYSRIKNCMETIFTVNDKWCLHVNIKHSSPRVDKEEQHEQPKASLHPLEDMISTWCDCEGHHTM</sequence>
<keyword evidence="2" id="KW-1185">Reference proteome</keyword>
<organism evidence="1 2">
    <name type="scientific">Ancylostoma ceylanicum</name>
    <dbReference type="NCBI Taxonomy" id="53326"/>
    <lineage>
        <taxon>Eukaryota</taxon>
        <taxon>Metazoa</taxon>
        <taxon>Ecdysozoa</taxon>
        <taxon>Nematoda</taxon>
        <taxon>Chromadorea</taxon>
        <taxon>Rhabditida</taxon>
        <taxon>Rhabditina</taxon>
        <taxon>Rhabditomorpha</taxon>
        <taxon>Strongyloidea</taxon>
        <taxon>Ancylostomatidae</taxon>
        <taxon>Ancylostomatinae</taxon>
        <taxon>Ancylostoma</taxon>
    </lineage>
</organism>
<dbReference type="OrthoDB" id="8056906at2759"/>
<evidence type="ECO:0000313" key="2">
    <source>
        <dbReference type="Proteomes" id="UP000024635"/>
    </source>
</evidence>
<dbReference type="AlphaFoldDB" id="A0A016U4X4"/>
<name>A0A016U4X4_9BILA</name>
<evidence type="ECO:0000313" key="1">
    <source>
        <dbReference type="EMBL" id="EYC09892.1"/>
    </source>
</evidence>
<proteinExistence type="predicted"/>
<dbReference type="EMBL" id="JARK01001394">
    <property type="protein sequence ID" value="EYC09892.1"/>
    <property type="molecule type" value="Genomic_DNA"/>
</dbReference>
<gene>
    <name evidence="1" type="primary">Acey_s0058.g2877</name>
    <name evidence="1" type="ORF">Y032_0058g2877</name>
</gene>
<dbReference type="Proteomes" id="UP000024635">
    <property type="component" value="Unassembled WGS sequence"/>
</dbReference>
<reference evidence="2" key="1">
    <citation type="journal article" date="2015" name="Nat. Genet.">
        <title>The genome and transcriptome of the zoonotic hookworm Ancylostoma ceylanicum identify infection-specific gene families.</title>
        <authorList>
            <person name="Schwarz E.M."/>
            <person name="Hu Y."/>
            <person name="Antoshechkin I."/>
            <person name="Miller M.M."/>
            <person name="Sternberg P.W."/>
            <person name="Aroian R.V."/>
        </authorList>
    </citation>
    <scope>NUCLEOTIDE SEQUENCE</scope>
    <source>
        <strain evidence="2">HY135</strain>
    </source>
</reference>
<protein>
    <submittedName>
        <fullName evidence="1">Uncharacterized protein</fullName>
    </submittedName>
</protein>